<gene>
    <name evidence="2" type="ordered locus">Sfum_0059</name>
</gene>
<evidence type="ECO:0000259" key="1">
    <source>
        <dbReference type="PROSITE" id="PS50853"/>
    </source>
</evidence>
<keyword evidence="3" id="KW-1185">Reference proteome</keyword>
<dbReference type="Proteomes" id="UP000001784">
    <property type="component" value="Chromosome"/>
</dbReference>
<feature type="domain" description="Fibronectin type-III" evidence="1">
    <location>
        <begin position="268"/>
        <end position="361"/>
    </location>
</feature>
<evidence type="ECO:0000313" key="2">
    <source>
        <dbReference type="EMBL" id="ABK15762.1"/>
    </source>
</evidence>
<dbReference type="OrthoDB" id="5504156at2"/>
<dbReference type="HOGENOM" id="CLU_803943_0_0_7"/>
<dbReference type="STRING" id="335543.Sfum_0059"/>
<dbReference type="InParanoid" id="A0LEB0"/>
<dbReference type="EMBL" id="CP000478">
    <property type="protein sequence ID" value="ABK15762.1"/>
    <property type="molecule type" value="Genomic_DNA"/>
</dbReference>
<reference evidence="2 3" key="1">
    <citation type="submission" date="2006-10" db="EMBL/GenBank/DDBJ databases">
        <title>Complete sequence of Syntrophobacter fumaroxidans MPOB.</title>
        <authorList>
            <consortium name="US DOE Joint Genome Institute"/>
            <person name="Copeland A."/>
            <person name="Lucas S."/>
            <person name="Lapidus A."/>
            <person name="Barry K."/>
            <person name="Detter J.C."/>
            <person name="Glavina del Rio T."/>
            <person name="Hammon N."/>
            <person name="Israni S."/>
            <person name="Pitluck S."/>
            <person name="Goltsman E.G."/>
            <person name="Martinez M."/>
            <person name="Schmutz J."/>
            <person name="Larimer F."/>
            <person name="Land M."/>
            <person name="Hauser L."/>
            <person name="Kyrpides N."/>
            <person name="Kim E."/>
            <person name="Boone D.R."/>
            <person name="Brockman F."/>
            <person name="Culley D."/>
            <person name="Ferry J."/>
            <person name="Gunsalus R."/>
            <person name="McInerney M.J."/>
            <person name="Morrison M."/>
            <person name="Plugge C."/>
            <person name="Rohlin L."/>
            <person name="Scholten J."/>
            <person name="Sieber J."/>
            <person name="Stams A.J.M."/>
            <person name="Worm P."/>
            <person name="Henstra A.M."/>
            <person name="Richardson P."/>
        </authorList>
    </citation>
    <scope>NUCLEOTIDE SEQUENCE [LARGE SCALE GENOMIC DNA]</scope>
    <source>
        <strain evidence="3">DSM 10017 / MPOB</strain>
    </source>
</reference>
<name>A0LEB0_SYNFM</name>
<proteinExistence type="predicted"/>
<dbReference type="RefSeq" id="WP_011696935.1">
    <property type="nucleotide sequence ID" value="NC_008554.1"/>
</dbReference>
<dbReference type="InterPro" id="IPR003961">
    <property type="entry name" value="FN3_dom"/>
</dbReference>
<dbReference type="eggNOG" id="COG4733">
    <property type="taxonomic scope" value="Bacteria"/>
</dbReference>
<dbReference type="InterPro" id="IPR013783">
    <property type="entry name" value="Ig-like_fold"/>
</dbReference>
<evidence type="ECO:0000313" key="3">
    <source>
        <dbReference type="Proteomes" id="UP000001784"/>
    </source>
</evidence>
<protein>
    <submittedName>
        <fullName evidence="2">Fibronectin, type III domain protein</fullName>
    </submittedName>
</protein>
<dbReference type="PROSITE" id="PS50853">
    <property type="entry name" value="FN3"/>
    <property type="match status" value="2"/>
</dbReference>
<accession>A0LEB0</accession>
<dbReference type="KEGG" id="sfu:Sfum_0059"/>
<dbReference type="Gene3D" id="2.60.40.10">
    <property type="entry name" value="Immunoglobulins"/>
    <property type="match status" value="2"/>
</dbReference>
<sequence precursor="true">MKTSVHRFMQTRRLAGVICVLILGLTVGSCGRKTFPRPESTDAQPQIRDLQVQVRAKGVELTWTIPPQMRKISKENPYRFNILRSELLWENRNCLDCPATVQRELQMIDPVYPDPALVHDGKLSWTDPAVSLQHAYRYQIVIQDKDGRPVTMSNTAIAKVFHPPGQIRSLSAMPGPQGILVQWKPPARDNQGQPMQGELLFVVERLSATKVWERISPAPIKANNYLDQGIAADRMYGYRVTPVLYFEDTPIVGEPALTHQVKAPEALPPPPPANVWVIPSKGTLEVQWTESTEKVAGYHVYRREGKEMVRLTANPIQHPPYVDHTAKPNTVYFYAVSSVSSQHDNREGLLSKWAEIRSLMFEK</sequence>
<dbReference type="PROSITE" id="PS51257">
    <property type="entry name" value="PROKAR_LIPOPROTEIN"/>
    <property type="match status" value="1"/>
</dbReference>
<dbReference type="InterPro" id="IPR036116">
    <property type="entry name" value="FN3_sf"/>
</dbReference>
<feature type="domain" description="Fibronectin type-III" evidence="1">
    <location>
        <begin position="163"/>
        <end position="266"/>
    </location>
</feature>
<organism evidence="2 3">
    <name type="scientific">Syntrophobacter fumaroxidans (strain DSM 10017 / MPOB)</name>
    <dbReference type="NCBI Taxonomy" id="335543"/>
    <lineage>
        <taxon>Bacteria</taxon>
        <taxon>Pseudomonadati</taxon>
        <taxon>Thermodesulfobacteriota</taxon>
        <taxon>Syntrophobacteria</taxon>
        <taxon>Syntrophobacterales</taxon>
        <taxon>Syntrophobacteraceae</taxon>
        <taxon>Syntrophobacter</taxon>
    </lineage>
</organism>
<dbReference type="AlphaFoldDB" id="A0LEB0"/>
<dbReference type="SUPFAM" id="SSF49265">
    <property type="entry name" value="Fibronectin type III"/>
    <property type="match status" value="1"/>
</dbReference>